<dbReference type="AlphaFoldDB" id="A0A162LF51"/>
<evidence type="ECO:0000313" key="2">
    <source>
        <dbReference type="Proteomes" id="UP000075787"/>
    </source>
</evidence>
<comment type="caution">
    <text evidence="1">The sequence shown here is derived from an EMBL/GenBank/DDBJ whole genome shotgun (WGS) entry which is preliminary data.</text>
</comment>
<dbReference type="EMBL" id="LPZR01000081">
    <property type="protein sequence ID" value="KYO54718.1"/>
    <property type="molecule type" value="Genomic_DNA"/>
</dbReference>
<proteinExistence type="predicted"/>
<protein>
    <submittedName>
        <fullName evidence="1">Uncharacterized protein</fullName>
    </submittedName>
</protein>
<evidence type="ECO:0000313" key="1">
    <source>
        <dbReference type="EMBL" id="KYO54718.1"/>
    </source>
</evidence>
<sequence length="110" mass="12202">MGFGQVLIFGDNQHCPSEELFGFIAIMCSQPRLHLISLADIDELPARHISVRSDQEIYARASGLFTSDQLRKSRAGGDDGAHRRDAKLGRDDAGRRAIYKVEFQGTTAPR</sequence>
<name>A0A162LF51_9PROT</name>
<organism evidence="1 2">
    <name type="scientific">Tistrella mobilis</name>
    <dbReference type="NCBI Taxonomy" id="171437"/>
    <lineage>
        <taxon>Bacteria</taxon>
        <taxon>Pseudomonadati</taxon>
        <taxon>Pseudomonadota</taxon>
        <taxon>Alphaproteobacteria</taxon>
        <taxon>Geminicoccales</taxon>
        <taxon>Geminicoccaceae</taxon>
        <taxon>Tistrella</taxon>
    </lineage>
</organism>
<gene>
    <name evidence="1" type="ORF">AUP44_24775</name>
</gene>
<accession>A0A162LF51</accession>
<dbReference type="Proteomes" id="UP000075787">
    <property type="component" value="Unassembled WGS sequence"/>
</dbReference>
<reference evidence="1 2" key="1">
    <citation type="submission" date="2015-12" db="EMBL/GenBank/DDBJ databases">
        <title>Genome sequence of Tistrella mobilis MCCC 1A02139.</title>
        <authorList>
            <person name="Lu L."/>
            <person name="Lai Q."/>
            <person name="Shao Z."/>
            <person name="Qian P."/>
        </authorList>
    </citation>
    <scope>NUCLEOTIDE SEQUENCE [LARGE SCALE GENOMIC DNA]</scope>
    <source>
        <strain evidence="1 2">MCCC 1A02139</strain>
    </source>
</reference>